<keyword evidence="1" id="KW-0812">Transmembrane</keyword>
<sequence length="155" mass="18192">MKDDKVKKHTTRAIWITCILILMMAFGIPQIYRNYHSAPYCYSSGSQITLESSKTHKLNKYQKQQFIKMARTAVDQKDGPFVWKNYQDVSISVYKMKKPSEYGLIYKIRPQIRTKDDIITNSIIVKLADRDLKSYHKFSIKGYSSDFSNFLNYHG</sequence>
<reference evidence="2 3" key="1">
    <citation type="journal article" date="2015" name="Genome Announc.">
        <title>Expanding the biotechnology potential of lactobacilli through comparative genomics of 213 strains and associated genera.</title>
        <authorList>
            <person name="Sun Z."/>
            <person name="Harris H.M."/>
            <person name="McCann A."/>
            <person name="Guo C."/>
            <person name="Argimon S."/>
            <person name="Zhang W."/>
            <person name="Yang X."/>
            <person name="Jeffery I.B."/>
            <person name="Cooney J.C."/>
            <person name="Kagawa T.F."/>
            <person name="Liu W."/>
            <person name="Song Y."/>
            <person name="Salvetti E."/>
            <person name="Wrobel A."/>
            <person name="Rasinkangas P."/>
            <person name="Parkhill J."/>
            <person name="Rea M.C."/>
            <person name="O'Sullivan O."/>
            <person name="Ritari J."/>
            <person name="Douillard F.P."/>
            <person name="Paul Ross R."/>
            <person name="Yang R."/>
            <person name="Briner A.E."/>
            <person name="Felis G.E."/>
            <person name="de Vos W.M."/>
            <person name="Barrangou R."/>
            <person name="Klaenhammer T.R."/>
            <person name="Caufield P.W."/>
            <person name="Cui Y."/>
            <person name="Zhang H."/>
            <person name="O'Toole P.W."/>
        </authorList>
    </citation>
    <scope>NUCLEOTIDE SEQUENCE [LARGE SCALE GENOMIC DNA]</scope>
    <source>
        <strain evidence="2 3">DSM 24716</strain>
    </source>
</reference>
<keyword evidence="1" id="KW-1133">Transmembrane helix</keyword>
<accession>A0A0R2LKD6</accession>
<dbReference type="EMBL" id="JQCF01000003">
    <property type="protein sequence ID" value="KRO00315.1"/>
    <property type="molecule type" value="Genomic_DNA"/>
</dbReference>
<keyword evidence="1" id="KW-0472">Membrane</keyword>
<gene>
    <name evidence="2" type="ORF">IV57_GL001418</name>
</gene>
<comment type="caution">
    <text evidence="2">The sequence shown here is derived from an EMBL/GenBank/DDBJ whole genome shotgun (WGS) entry which is preliminary data.</text>
</comment>
<dbReference type="AlphaFoldDB" id="A0A0R2LKD6"/>
<feature type="transmembrane region" description="Helical" evidence="1">
    <location>
        <begin position="12"/>
        <end position="32"/>
    </location>
</feature>
<organism evidence="2 3">
    <name type="scientific">Companilactobacillus kimchiensis</name>
    <dbReference type="NCBI Taxonomy" id="993692"/>
    <lineage>
        <taxon>Bacteria</taxon>
        <taxon>Bacillati</taxon>
        <taxon>Bacillota</taxon>
        <taxon>Bacilli</taxon>
        <taxon>Lactobacillales</taxon>
        <taxon>Lactobacillaceae</taxon>
        <taxon>Companilactobacillus</taxon>
    </lineage>
</organism>
<dbReference type="RefSeq" id="WP_057879895.1">
    <property type="nucleotide sequence ID" value="NZ_JQCF01000003.1"/>
</dbReference>
<dbReference type="PATRIC" id="fig|993692.3.peg.1438"/>
<dbReference type="Proteomes" id="UP000051006">
    <property type="component" value="Unassembled WGS sequence"/>
</dbReference>
<evidence type="ECO:0000313" key="2">
    <source>
        <dbReference type="EMBL" id="KRO00315.1"/>
    </source>
</evidence>
<name>A0A0R2LKD6_9LACO</name>
<evidence type="ECO:0000256" key="1">
    <source>
        <dbReference type="SAM" id="Phobius"/>
    </source>
</evidence>
<dbReference type="OrthoDB" id="2301865at2"/>
<evidence type="ECO:0000313" key="3">
    <source>
        <dbReference type="Proteomes" id="UP000051006"/>
    </source>
</evidence>
<proteinExistence type="predicted"/>
<protein>
    <submittedName>
        <fullName evidence="2">Uncharacterized protein</fullName>
    </submittedName>
</protein>
<keyword evidence="3" id="KW-1185">Reference proteome</keyword>